<sequence length="116" mass="13791">MISRNFKNIILSTLLIHEEHQFTFSQTLELLYCLLTRLETRRQLKTLVAIQLDIKSFVKRRSTRCTFDLEFTLIIEGGMTDYSEECSSLQFPFSASMVYLEQLKIYFETLKEINNY</sequence>
<accession>A0A3M7RAS0</accession>
<comment type="caution">
    <text evidence="1">The sequence shown here is derived from an EMBL/GenBank/DDBJ whole genome shotgun (WGS) entry which is preliminary data.</text>
</comment>
<dbReference type="EMBL" id="REGN01003826">
    <property type="protein sequence ID" value="RNA20531.1"/>
    <property type="molecule type" value="Genomic_DNA"/>
</dbReference>
<keyword evidence="2" id="KW-1185">Reference proteome</keyword>
<proteinExistence type="predicted"/>
<gene>
    <name evidence="1" type="ORF">BpHYR1_006151</name>
</gene>
<name>A0A3M7RAS0_BRAPC</name>
<dbReference type="AlphaFoldDB" id="A0A3M7RAS0"/>
<organism evidence="1 2">
    <name type="scientific">Brachionus plicatilis</name>
    <name type="common">Marine rotifer</name>
    <name type="synonym">Brachionus muelleri</name>
    <dbReference type="NCBI Taxonomy" id="10195"/>
    <lineage>
        <taxon>Eukaryota</taxon>
        <taxon>Metazoa</taxon>
        <taxon>Spiralia</taxon>
        <taxon>Gnathifera</taxon>
        <taxon>Rotifera</taxon>
        <taxon>Eurotatoria</taxon>
        <taxon>Monogononta</taxon>
        <taxon>Pseudotrocha</taxon>
        <taxon>Ploima</taxon>
        <taxon>Brachionidae</taxon>
        <taxon>Brachionus</taxon>
    </lineage>
</organism>
<reference evidence="1 2" key="1">
    <citation type="journal article" date="2018" name="Sci. Rep.">
        <title>Genomic signatures of local adaptation to the degree of environmental predictability in rotifers.</title>
        <authorList>
            <person name="Franch-Gras L."/>
            <person name="Hahn C."/>
            <person name="Garcia-Roger E.M."/>
            <person name="Carmona M.J."/>
            <person name="Serra M."/>
            <person name="Gomez A."/>
        </authorList>
    </citation>
    <scope>NUCLEOTIDE SEQUENCE [LARGE SCALE GENOMIC DNA]</scope>
    <source>
        <strain evidence="1">HYR1</strain>
    </source>
</reference>
<evidence type="ECO:0000313" key="2">
    <source>
        <dbReference type="Proteomes" id="UP000276133"/>
    </source>
</evidence>
<protein>
    <submittedName>
        <fullName evidence="1">Uncharacterized protein</fullName>
    </submittedName>
</protein>
<evidence type="ECO:0000313" key="1">
    <source>
        <dbReference type="EMBL" id="RNA20531.1"/>
    </source>
</evidence>
<dbReference type="Proteomes" id="UP000276133">
    <property type="component" value="Unassembled WGS sequence"/>
</dbReference>